<dbReference type="PANTHER" id="PTHR30040">
    <property type="entry name" value="THIAMINE BIOSYNTHESIS LIPOPROTEIN APBE"/>
    <property type="match status" value="1"/>
</dbReference>
<name>A0ABP2YY02_9GAMM</name>
<comment type="similarity">
    <text evidence="2">Belongs to the ApbE family.</text>
</comment>
<dbReference type="EMBL" id="AXZL01000076">
    <property type="protein sequence ID" value="ESE39263.1"/>
    <property type="molecule type" value="Genomic_DNA"/>
</dbReference>
<keyword evidence="5" id="KW-0285">Flavoprotein</keyword>
<organism evidence="12 13">
    <name type="scientific">Shewanella decolorationis S12</name>
    <dbReference type="NCBI Taxonomy" id="1353536"/>
    <lineage>
        <taxon>Bacteria</taxon>
        <taxon>Pseudomonadati</taxon>
        <taxon>Pseudomonadota</taxon>
        <taxon>Gammaproteobacteria</taxon>
        <taxon>Alteromonadales</taxon>
        <taxon>Shewanellaceae</taxon>
        <taxon>Shewanella</taxon>
    </lineage>
</organism>
<keyword evidence="9" id="KW-0460">Magnesium</keyword>
<dbReference type="InterPro" id="IPR024932">
    <property type="entry name" value="ApbE"/>
</dbReference>
<evidence type="ECO:0000256" key="10">
    <source>
        <dbReference type="ARBA" id="ARBA00031306"/>
    </source>
</evidence>
<dbReference type="Pfam" id="PF02424">
    <property type="entry name" value="ApbE"/>
    <property type="match status" value="1"/>
</dbReference>
<evidence type="ECO:0000256" key="9">
    <source>
        <dbReference type="ARBA" id="ARBA00022842"/>
    </source>
</evidence>
<keyword evidence="13" id="KW-1185">Reference proteome</keyword>
<dbReference type="Gene3D" id="3.10.520.10">
    <property type="entry name" value="ApbE-like domains"/>
    <property type="match status" value="1"/>
</dbReference>
<evidence type="ECO:0000256" key="7">
    <source>
        <dbReference type="ARBA" id="ARBA00022723"/>
    </source>
</evidence>
<reference evidence="12 13" key="1">
    <citation type="journal article" date="2013" name="Genome Announc.">
        <title>Draft Genome Sequence of Shewanella decolorationis S12, a Dye-Degrading Bacterium Isolated from a Wastewater Treatment Plant.</title>
        <authorList>
            <person name="Xu M."/>
            <person name="Fang Y."/>
            <person name="Liu J."/>
            <person name="Chen X."/>
            <person name="Sun G."/>
            <person name="Guo J."/>
            <person name="Hua Z."/>
            <person name="Tu Q."/>
            <person name="Wu L."/>
            <person name="Zhou J."/>
            <person name="Liu X."/>
        </authorList>
    </citation>
    <scope>NUCLEOTIDE SEQUENCE [LARGE SCALE GENOMIC DNA]</scope>
    <source>
        <strain evidence="12 13">S12</strain>
    </source>
</reference>
<evidence type="ECO:0000313" key="13">
    <source>
        <dbReference type="Proteomes" id="UP000017548"/>
    </source>
</evidence>
<evidence type="ECO:0000313" key="12">
    <source>
        <dbReference type="EMBL" id="ESE39263.1"/>
    </source>
</evidence>
<comment type="cofactor">
    <cofactor evidence="1">
        <name>Mg(2+)</name>
        <dbReference type="ChEBI" id="CHEBI:18420"/>
    </cofactor>
</comment>
<comment type="catalytic activity">
    <reaction evidence="11">
        <text>L-threonyl-[protein] + FAD = FMN-L-threonyl-[protein] + AMP + H(+)</text>
        <dbReference type="Rhea" id="RHEA:36847"/>
        <dbReference type="Rhea" id="RHEA-COMP:11060"/>
        <dbReference type="Rhea" id="RHEA-COMP:11061"/>
        <dbReference type="ChEBI" id="CHEBI:15378"/>
        <dbReference type="ChEBI" id="CHEBI:30013"/>
        <dbReference type="ChEBI" id="CHEBI:57692"/>
        <dbReference type="ChEBI" id="CHEBI:74257"/>
        <dbReference type="ChEBI" id="CHEBI:456215"/>
        <dbReference type="EC" id="2.7.1.180"/>
    </reaction>
</comment>
<evidence type="ECO:0000256" key="6">
    <source>
        <dbReference type="ARBA" id="ARBA00022679"/>
    </source>
</evidence>
<dbReference type="PANTHER" id="PTHR30040:SF2">
    <property type="entry name" value="FAD:PROTEIN FMN TRANSFERASE"/>
    <property type="match status" value="1"/>
</dbReference>
<comment type="caution">
    <text evidence="12">The sequence shown here is derived from an EMBL/GenBank/DDBJ whole genome shotgun (WGS) entry which is preliminary data.</text>
</comment>
<dbReference type="InterPro" id="IPR003374">
    <property type="entry name" value="ApbE-like_sf"/>
</dbReference>
<dbReference type="EC" id="2.7.1.180" evidence="3"/>
<protein>
    <recommendedName>
        <fullName evidence="4">FAD:protein FMN transferase</fullName>
        <ecNumber evidence="3">2.7.1.180</ecNumber>
    </recommendedName>
    <alternativeName>
        <fullName evidence="10">Flavin transferase</fullName>
    </alternativeName>
</protein>
<proteinExistence type="inferred from homology"/>
<evidence type="ECO:0000256" key="4">
    <source>
        <dbReference type="ARBA" id="ARBA00016337"/>
    </source>
</evidence>
<keyword evidence="7" id="KW-0479">Metal-binding</keyword>
<keyword evidence="8" id="KW-0274">FAD</keyword>
<evidence type="ECO:0000256" key="1">
    <source>
        <dbReference type="ARBA" id="ARBA00001946"/>
    </source>
</evidence>
<evidence type="ECO:0000256" key="11">
    <source>
        <dbReference type="ARBA" id="ARBA00048540"/>
    </source>
</evidence>
<evidence type="ECO:0000256" key="3">
    <source>
        <dbReference type="ARBA" id="ARBA00011955"/>
    </source>
</evidence>
<accession>A0ABP2YY02</accession>
<dbReference type="Proteomes" id="UP000017548">
    <property type="component" value="Unassembled WGS sequence"/>
</dbReference>
<evidence type="ECO:0000256" key="2">
    <source>
        <dbReference type="ARBA" id="ARBA00008282"/>
    </source>
</evidence>
<dbReference type="SUPFAM" id="SSF143631">
    <property type="entry name" value="ApbE-like"/>
    <property type="match status" value="1"/>
</dbReference>
<evidence type="ECO:0000256" key="8">
    <source>
        <dbReference type="ARBA" id="ARBA00022827"/>
    </source>
</evidence>
<gene>
    <name evidence="12" type="ORF">SHD_3472</name>
</gene>
<sequence>MLLWARWGKTVIFHPHPFIAANSIVIRRAKPLLGTLVEIAVESVVEDPSLPTLDEQAMQAAITAAFSRIAQIGRLLSFHQQDSELNLLNRQPGNWVLLSQDSLRVFKLAKWFGKASDNLFNCTIGGEMMSRGALPCYLGMPLLLQGDWQDIEIRANQARLARPLIVTLDGIAKGYAVDMAVSELRRAGVSGGWVNAGGDLKVFGSASLDVLCRGSNGLSQKVTVRNMALASSQVSQQLSLGCPALLLPTGNVDMMSFDATSERVVSVQAPFAWRADALTKVAGYLSADVAKEKIQLLGGQLVC</sequence>
<evidence type="ECO:0000256" key="5">
    <source>
        <dbReference type="ARBA" id="ARBA00022630"/>
    </source>
</evidence>
<keyword evidence="6" id="KW-0808">Transferase</keyword>